<comment type="caution">
    <text evidence="1">The sequence shown here is derived from an EMBL/GenBank/DDBJ whole genome shotgun (WGS) entry which is preliminary data.</text>
</comment>
<name>A0ABU5UB57_9CYAN</name>
<keyword evidence="2" id="KW-1185">Reference proteome</keyword>
<dbReference type="EMBL" id="JAYGHG010000005">
    <property type="protein sequence ID" value="MEA5580752.1"/>
    <property type="molecule type" value="Genomic_DNA"/>
</dbReference>
<sequence>MNKALNAALSMEIAEKIKSKANQTFDNAYKAVLATDNAKYVQGFLVVAETAYQPIEHSWIEISDTSVNDAVVTIIDPTLPHLHTDPAALWYFAAHSLSVKQLTAIVEESKEDYPEDHPLPIYGEAPYKYYGNVMLGGEEYLVAFQAAEAKCQEIRESQ</sequence>
<reference evidence="1 2" key="1">
    <citation type="submission" date="2023-12" db="EMBL/GenBank/DDBJ databases">
        <title>Baltic Sea Cyanobacteria.</title>
        <authorList>
            <person name="Delbaje E."/>
            <person name="Fewer D.P."/>
            <person name="Shishido T.K."/>
        </authorList>
    </citation>
    <scope>NUCLEOTIDE SEQUENCE [LARGE SCALE GENOMIC DNA]</scope>
    <source>
        <strain evidence="1 2">UHCC-0300</strain>
    </source>
</reference>
<proteinExistence type="predicted"/>
<organism evidence="1 2">
    <name type="scientific">Nodularia harveyana UHCC-0300</name>
    <dbReference type="NCBI Taxonomy" id="2974287"/>
    <lineage>
        <taxon>Bacteria</taxon>
        <taxon>Bacillati</taxon>
        <taxon>Cyanobacteriota</taxon>
        <taxon>Cyanophyceae</taxon>
        <taxon>Nostocales</taxon>
        <taxon>Nodulariaceae</taxon>
        <taxon>Nodularia</taxon>
    </lineage>
</organism>
<evidence type="ECO:0000313" key="1">
    <source>
        <dbReference type="EMBL" id="MEA5580752.1"/>
    </source>
</evidence>
<protein>
    <submittedName>
        <fullName evidence="1">Uncharacterized protein</fullName>
    </submittedName>
</protein>
<accession>A0ABU5UB57</accession>
<gene>
    <name evidence="1" type="ORF">VB620_05275</name>
</gene>
<dbReference type="Proteomes" id="UP001302120">
    <property type="component" value="Unassembled WGS sequence"/>
</dbReference>
<evidence type="ECO:0000313" key="2">
    <source>
        <dbReference type="Proteomes" id="UP001302120"/>
    </source>
</evidence>
<dbReference type="RefSeq" id="WP_323195095.1">
    <property type="nucleotide sequence ID" value="NZ_JAYGHG010000005.1"/>
</dbReference>